<evidence type="ECO:0000313" key="3">
    <source>
        <dbReference type="EMBL" id="CAH0999000.1"/>
    </source>
</evidence>
<protein>
    <submittedName>
        <fullName evidence="3">Response regulator rcp1</fullName>
    </submittedName>
</protein>
<keyword evidence="1" id="KW-0597">Phosphoprotein</keyword>
<proteinExistence type="predicted"/>
<dbReference type="SMART" id="SM00448">
    <property type="entry name" value="REC"/>
    <property type="match status" value="1"/>
</dbReference>
<dbReference type="PANTHER" id="PTHR44520:SF1">
    <property type="entry name" value="TWO-COMPONENT SYSTEM REGULATORY PROTEIN"/>
    <property type="match status" value="1"/>
</dbReference>
<dbReference type="Pfam" id="PF00072">
    <property type="entry name" value="Response_reg"/>
    <property type="match status" value="1"/>
</dbReference>
<keyword evidence="4" id="KW-1185">Reference proteome</keyword>
<dbReference type="CDD" id="cd17557">
    <property type="entry name" value="REC_Rcp-like"/>
    <property type="match status" value="1"/>
</dbReference>
<dbReference type="Proteomes" id="UP000837803">
    <property type="component" value="Unassembled WGS sequence"/>
</dbReference>
<evidence type="ECO:0000313" key="4">
    <source>
        <dbReference type="Proteomes" id="UP000837803"/>
    </source>
</evidence>
<dbReference type="PROSITE" id="PS50110">
    <property type="entry name" value="RESPONSE_REGULATORY"/>
    <property type="match status" value="1"/>
</dbReference>
<evidence type="ECO:0000256" key="1">
    <source>
        <dbReference type="PROSITE-ProRule" id="PRU00169"/>
    </source>
</evidence>
<evidence type="ECO:0000259" key="2">
    <source>
        <dbReference type="PROSITE" id="PS50110"/>
    </source>
</evidence>
<dbReference type="PANTHER" id="PTHR44520">
    <property type="entry name" value="RESPONSE REGULATOR RCP1-RELATED"/>
    <property type="match status" value="1"/>
</dbReference>
<dbReference type="EMBL" id="CAKLPZ010000001">
    <property type="protein sequence ID" value="CAH0999000.1"/>
    <property type="molecule type" value="Genomic_DNA"/>
</dbReference>
<comment type="caution">
    <text evidence="3">The sequence shown here is derived from an EMBL/GenBank/DDBJ whole genome shotgun (WGS) entry which is preliminary data.</text>
</comment>
<dbReference type="SUPFAM" id="SSF52172">
    <property type="entry name" value="CheY-like"/>
    <property type="match status" value="1"/>
</dbReference>
<dbReference type="Gene3D" id="3.40.50.2300">
    <property type="match status" value="1"/>
</dbReference>
<accession>A0ABM9AWF3</accession>
<feature type="domain" description="Response regulatory" evidence="2">
    <location>
        <begin position="5"/>
        <end position="130"/>
    </location>
</feature>
<dbReference type="InterPro" id="IPR011006">
    <property type="entry name" value="CheY-like_superfamily"/>
</dbReference>
<dbReference type="InterPro" id="IPR052893">
    <property type="entry name" value="TCS_response_regulator"/>
</dbReference>
<organism evidence="3 4">
    <name type="scientific">Neolewinella maritima</name>
    <dbReference type="NCBI Taxonomy" id="1383882"/>
    <lineage>
        <taxon>Bacteria</taxon>
        <taxon>Pseudomonadati</taxon>
        <taxon>Bacteroidota</taxon>
        <taxon>Saprospiria</taxon>
        <taxon>Saprospirales</taxon>
        <taxon>Lewinellaceae</taxon>
        <taxon>Neolewinella</taxon>
    </lineage>
</organism>
<name>A0ABM9AWF3_9BACT</name>
<dbReference type="InterPro" id="IPR001789">
    <property type="entry name" value="Sig_transdc_resp-reg_receiver"/>
</dbReference>
<sequence length="144" mass="16452">MYSNQILLAEDDTTDATFFQRALNRLDAPPELLWCRSGTEAYEGLCRSSRPENMSLPRLAVLDIKMPGMTGLELLQKLKTDDRFRSLPVIIMSSSDEPQDIARAYDHGANGYLVKPSRFQELRELVSCINSFWIKTNRLRPITV</sequence>
<reference evidence="3" key="1">
    <citation type="submission" date="2021-12" db="EMBL/GenBank/DDBJ databases">
        <authorList>
            <person name="Rodrigo-Torres L."/>
            <person name="Arahal R. D."/>
            <person name="Lucena T."/>
        </authorList>
    </citation>
    <scope>NUCLEOTIDE SEQUENCE</scope>
    <source>
        <strain evidence="3">CECT 8419</strain>
    </source>
</reference>
<feature type="modified residue" description="4-aspartylphosphate" evidence="1">
    <location>
        <position position="63"/>
    </location>
</feature>
<dbReference type="RefSeq" id="WP_238749198.1">
    <property type="nucleotide sequence ID" value="NZ_CAKLPZ010000001.1"/>
</dbReference>
<gene>
    <name evidence="3" type="primary">rcp1_2</name>
    <name evidence="3" type="ORF">LEM8419_00293</name>
</gene>